<feature type="compositionally biased region" description="Acidic residues" evidence="1">
    <location>
        <begin position="476"/>
        <end position="486"/>
    </location>
</feature>
<keyword evidence="2" id="KW-0812">Transmembrane</keyword>
<evidence type="ECO:0000259" key="3">
    <source>
        <dbReference type="Pfam" id="PF18551"/>
    </source>
</evidence>
<dbReference type="Pfam" id="PF18551">
    <property type="entry name" value="TackOD1"/>
    <property type="match status" value="1"/>
</dbReference>
<feature type="domain" description="Thaumarchaeal output" evidence="3">
    <location>
        <begin position="124"/>
        <end position="307"/>
    </location>
</feature>
<gene>
    <name evidence="4" type="ORF">F7D73_02555</name>
</gene>
<dbReference type="InterPro" id="IPR040572">
    <property type="entry name" value="TackOD1"/>
</dbReference>
<feature type="transmembrane region" description="Helical" evidence="2">
    <location>
        <begin position="513"/>
        <end position="535"/>
    </location>
</feature>
<dbReference type="EMBL" id="VZCB01000020">
    <property type="protein sequence ID" value="MQN79858.1"/>
    <property type="molecule type" value="Genomic_DNA"/>
</dbReference>
<dbReference type="Proteomes" id="UP000480425">
    <property type="component" value="Unassembled WGS sequence"/>
</dbReference>
<proteinExistence type="predicted"/>
<name>A0A6G1TZ69_9BACT</name>
<keyword evidence="2" id="KW-1133">Transmembrane helix</keyword>
<dbReference type="OrthoDB" id="8432393at2"/>
<reference evidence="4 5" key="1">
    <citation type="submission" date="2019-09" db="EMBL/GenBank/DDBJ databases">
        <title>Distinct polysaccharide growth profiles of human intestinal Prevotella copri isolates.</title>
        <authorList>
            <person name="Fehlner-Peach H."/>
            <person name="Magnabosco C."/>
            <person name="Raghavan V."/>
            <person name="Scher J.U."/>
            <person name="Tett A."/>
            <person name="Cox L.M."/>
            <person name="Gottsegen C."/>
            <person name="Watters A."/>
            <person name="Wiltshire- Gordon J.D."/>
            <person name="Segata N."/>
            <person name="Bonneau R."/>
            <person name="Littman D.R."/>
        </authorList>
    </citation>
    <scope>NUCLEOTIDE SEQUENCE [LARGE SCALE GENOMIC DNA]</scope>
    <source>
        <strain evidence="5">iA622</strain>
    </source>
</reference>
<feature type="region of interest" description="Disordered" evidence="1">
    <location>
        <begin position="476"/>
        <end position="495"/>
    </location>
</feature>
<accession>A0A6G1TZ69</accession>
<evidence type="ECO:0000256" key="2">
    <source>
        <dbReference type="SAM" id="Phobius"/>
    </source>
</evidence>
<protein>
    <recommendedName>
        <fullName evidence="3">Thaumarchaeal output domain-containing protein</fullName>
    </recommendedName>
</protein>
<evidence type="ECO:0000313" key="4">
    <source>
        <dbReference type="EMBL" id="MQN79858.1"/>
    </source>
</evidence>
<sequence length="536" mass="62032">MIGLRRNKRGDMVLTIDTYIDIDSTPDIQSDYFDCIYINTTSERAFHAILFGASPILSYKCSYKPLFVNTAVSGKEQITDYVVDAYVSDMSNEKVYEIIDRIKMARQKYGIKQETTRPTQPNQLFANILRYLLSRDQRIMGHRLLEKSSLGYINPIFEHYHSMGLFHLNEMFMFKDTMVEYGALKVHRFLIKEHLCPKCNHSHLLYTECCPKCGSSNLKIQNIIHHFSCANVSPESSYNIGGMLVCPKCHKKLRHIGVDYDRPAVVYTCNDCENSFTTPLTKATCCYCESTFPVNALVPRDVVDYEITEEGVRALTQDSLMFNNMTNLYDNFMEYPLLVNRLRRLLMETYRKEQVSVLVGKIWILNAEQDTVKIKDSLQANFCRLFSNHKVSYNNNIFYITYSVFSDITVEDAQRELSKQMSQAIRKVADKIEPDELICCVLETKTKEVTGNYEEFFNKMNYVELTPDDYCSYSEEEMTEEEENETAETPLEMTPKEDENDKIMKRVKLYKQLVAVLITIAGVLILLAVLALTILR</sequence>
<evidence type="ECO:0000256" key="1">
    <source>
        <dbReference type="SAM" id="MobiDB-lite"/>
    </source>
</evidence>
<keyword evidence="2" id="KW-0472">Membrane</keyword>
<dbReference type="RefSeq" id="WP_153122148.1">
    <property type="nucleotide sequence ID" value="NZ_VZCB01000020.1"/>
</dbReference>
<organism evidence="4 5">
    <name type="scientific">Segatella copri</name>
    <dbReference type="NCBI Taxonomy" id="165179"/>
    <lineage>
        <taxon>Bacteria</taxon>
        <taxon>Pseudomonadati</taxon>
        <taxon>Bacteroidota</taxon>
        <taxon>Bacteroidia</taxon>
        <taxon>Bacteroidales</taxon>
        <taxon>Prevotellaceae</taxon>
        <taxon>Segatella</taxon>
    </lineage>
</organism>
<comment type="caution">
    <text evidence="4">The sequence shown here is derived from an EMBL/GenBank/DDBJ whole genome shotgun (WGS) entry which is preliminary data.</text>
</comment>
<evidence type="ECO:0000313" key="5">
    <source>
        <dbReference type="Proteomes" id="UP000480425"/>
    </source>
</evidence>
<dbReference type="AlphaFoldDB" id="A0A6G1TZ69"/>